<gene>
    <name evidence="2" type="ORF">ACFQBM_10315</name>
</gene>
<dbReference type="PROSITE" id="PS51186">
    <property type="entry name" value="GNAT"/>
    <property type="match status" value="1"/>
</dbReference>
<dbReference type="RefSeq" id="WP_193194526.1">
    <property type="nucleotide sequence ID" value="NZ_JACZFR010000061.1"/>
</dbReference>
<dbReference type="InterPro" id="IPR000182">
    <property type="entry name" value="GNAT_dom"/>
</dbReference>
<evidence type="ECO:0000259" key="1">
    <source>
        <dbReference type="PROSITE" id="PS51186"/>
    </source>
</evidence>
<dbReference type="InterPro" id="IPR016181">
    <property type="entry name" value="Acyl_CoA_acyltransferase"/>
</dbReference>
<dbReference type="GO" id="GO:0016746">
    <property type="term" value="F:acyltransferase activity"/>
    <property type="evidence" value="ECO:0007669"/>
    <property type="project" value="UniProtKB-KW"/>
</dbReference>
<organism evidence="2 3">
    <name type="scientific">Microbulbifer taiwanensis</name>
    <dbReference type="NCBI Taxonomy" id="986746"/>
    <lineage>
        <taxon>Bacteria</taxon>
        <taxon>Pseudomonadati</taxon>
        <taxon>Pseudomonadota</taxon>
        <taxon>Gammaproteobacteria</taxon>
        <taxon>Cellvibrionales</taxon>
        <taxon>Microbulbiferaceae</taxon>
        <taxon>Microbulbifer</taxon>
    </lineage>
</organism>
<dbReference type="Pfam" id="PF00583">
    <property type="entry name" value="Acetyltransf_1"/>
    <property type="match status" value="1"/>
</dbReference>
<dbReference type="EC" id="2.3.-.-" evidence="2"/>
<proteinExistence type="predicted"/>
<keyword evidence="2" id="KW-0808">Transferase</keyword>
<protein>
    <submittedName>
        <fullName evidence="2">GNAT family N-acetyltransferase</fullName>
        <ecNumber evidence="2">2.3.-.-</ecNumber>
    </submittedName>
</protein>
<dbReference type="EMBL" id="JBHSVR010000001">
    <property type="protein sequence ID" value="MFC6633678.1"/>
    <property type="molecule type" value="Genomic_DNA"/>
</dbReference>
<dbReference type="Gene3D" id="3.40.630.30">
    <property type="match status" value="1"/>
</dbReference>
<accession>A0ABW1YLQ2</accession>
<evidence type="ECO:0000313" key="3">
    <source>
        <dbReference type="Proteomes" id="UP001596425"/>
    </source>
</evidence>
<dbReference type="SUPFAM" id="SSF55729">
    <property type="entry name" value="Acyl-CoA N-acyltransferases (Nat)"/>
    <property type="match status" value="1"/>
</dbReference>
<reference evidence="3" key="1">
    <citation type="journal article" date="2019" name="Int. J. Syst. Evol. Microbiol.">
        <title>The Global Catalogue of Microorganisms (GCM) 10K type strain sequencing project: providing services to taxonomists for standard genome sequencing and annotation.</title>
        <authorList>
            <consortium name="The Broad Institute Genomics Platform"/>
            <consortium name="The Broad Institute Genome Sequencing Center for Infectious Disease"/>
            <person name="Wu L."/>
            <person name="Ma J."/>
        </authorList>
    </citation>
    <scope>NUCLEOTIDE SEQUENCE [LARGE SCALE GENOMIC DNA]</scope>
    <source>
        <strain evidence="3">CGMCC 1.13718</strain>
    </source>
</reference>
<dbReference type="Proteomes" id="UP001596425">
    <property type="component" value="Unassembled WGS sequence"/>
</dbReference>
<name>A0ABW1YLQ2_9GAMM</name>
<evidence type="ECO:0000313" key="2">
    <source>
        <dbReference type="EMBL" id="MFC6633678.1"/>
    </source>
</evidence>
<sequence>MDKRTLDKANIDNLTALWRAMGASAISGAPGMHACTGWPDRHWFDWECEPAAVADELPARLPPRAMVPVWAAGDRESALQRALERNSFDTCLEQLAMYLPLGGWTGGPGNELHIETVTSPAQVESWTESCGLAFGYRIDVAAIERLAGHPAARLLLARKGNVPLGTALLFKTGPVIGVHQVGVLPEQRGQGIAGALMRDILVACREWRGEFVTLQASAAGEGLYRKLGFSPQFRIASYRRPGFPGGGD</sequence>
<comment type="caution">
    <text evidence="2">The sequence shown here is derived from an EMBL/GenBank/DDBJ whole genome shotgun (WGS) entry which is preliminary data.</text>
</comment>
<feature type="domain" description="N-acetyltransferase" evidence="1">
    <location>
        <begin position="112"/>
        <end position="248"/>
    </location>
</feature>
<keyword evidence="3" id="KW-1185">Reference proteome</keyword>
<keyword evidence="2" id="KW-0012">Acyltransferase</keyword>
<dbReference type="CDD" id="cd04301">
    <property type="entry name" value="NAT_SF"/>
    <property type="match status" value="1"/>
</dbReference>